<reference evidence="2" key="1">
    <citation type="submission" date="2016-10" db="EMBL/GenBank/DDBJ databases">
        <authorList>
            <person name="Varghese N."/>
            <person name="Submissions S."/>
        </authorList>
    </citation>
    <scope>NUCLEOTIDE SEQUENCE [LARGE SCALE GENOMIC DNA]</scope>
    <source>
        <strain evidence="2">DSM 45405</strain>
    </source>
</reference>
<evidence type="ECO:0000313" key="1">
    <source>
        <dbReference type="EMBL" id="SEH49373.1"/>
    </source>
</evidence>
<name>A0A1H6ISU8_MYCRU</name>
<dbReference type="AlphaFoldDB" id="A0A1H6ISU8"/>
<protein>
    <recommendedName>
        <fullName evidence="3">Pyridoxamine 5'-phosphate oxidase</fullName>
    </recommendedName>
</protein>
<dbReference type="RefSeq" id="WP_083405811.1">
    <property type="nucleotide sequence ID" value="NZ_LT629971.1"/>
</dbReference>
<dbReference type="STRING" id="370526.SAMN04489835_0487"/>
<dbReference type="OrthoDB" id="3382273at2"/>
<evidence type="ECO:0000313" key="2">
    <source>
        <dbReference type="Proteomes" id="UP000182915"/>
    </source>
</evidence>
<keyword evidence="2" id="KW-1185">Reference proteome</keyword>
<proteinExistence type="predicted"/>
<accession>A0A1H6ISU8</accession>
<evidence type="ECO:0008006" key="3">
    <source>
        <dbReference type="Google" id="ProtNLM"/>
    </source>
</evidence>
<dbReference type="Gene3D" id="2.30.110.10">
    <property type="entry name" value="Electron Transport, Fmn-binding Protein, Chain A"/>
    <property type="match status" value="1"/>
</dbReference>
<dbReference type="SUPFAM" id="SSF50475">
    <property type="entry name" value="FMN-binding split barrel"/>
    <property type="match status" value="1"/>
</dbReference>
<dbReference type="InterPro" id="IPR012349">
    <property type="entry name" value="Split_barrel_FMN-bd"/>
</dbReference>
<gene>
    <name evidence="1" type="ORF">SAMN04489835_0487</name>
</gene>
<organism evidence="1 2">
    <name type="scientific">Mycolicibacterium rutilum</name>
    <name type="common">Mycobacterium rutilum</name>
    <dbReference type="NCBI Taxonomy" id="370526"/>
    <lineage>
        <taxon>Bacteria</taxon>
        <taxon>Bacillati</taxon>
        <taxon>Actinomycetota</taxon>
        <taxon>Actinomycetes</taxon>
        <taxon>Mycobacteriales</taxon>
        <taxon>Mycobacteriaceae</taxon>
        <taxon>Mycolicibacterium</taxon>
    </lineage>
</organism>
<sequence>MTPLDEIAPAFVEMAHSIVWASVATVDVNSRPRTRILHPIWEWDGTDLFGWIATVPSPVKKRHLAAHPEMAVSYWAPSQDTCSAECLVEWYLDDETRTAVWDKFANGPAPVGYDPRIIPDWRDGPTSDRFAALRLAPYRIRVMPGAVMMKGEGAPLTWSHENPVPGRGPAPFE</sequence>
<dbReference type="EMBL" id="LT629971">
    <property type="protein sequence ID" value="SEH49373.1"/>
    <property type="molecule type" value="Genomic_DNA"/>
</dbReference>
<dbReference type="Proteomes" id="UP000182915">
    <property type="component" value="Chromosome I"/>
</dbReference>